<accession>A0A1M6P748</accession>
<reference evidence="6" key="1">
    <citation type="submission" date="2016-11" db="EMBL/GenBank/DDBJ databases">
        <authorList>
            <person name="Varghese N."/>
            <person name="Submissions S."/>
        </authorList>
    </citation>
    <scope>NUCLEOTIDE SEQUENCE [LARGE SCALE GENOMIC DNA]</scope>
    <source>
        <strain evidence="6">DSM 18569</strain>
    </source>
</reference>
<evidence type="ECO:0000259" key="3">
    <source>
        <dbReference type="Pfam" id="PF18962"/>
    </source>
</evidence>
<feature type="domain" description="Secretion system C-terminal sorting" evidence="3">
    <location>
        <begin position="2130"/>
        <end position="2198"/>
    </location>
</feature>
<name>A0A1M6P748_9BACT</name>
<dbReference type="SMART" id="SM00710">
    <property type="entry name" value="PbH1"/>
    <property type="match status" value="16"/>
</dbReference>
<evidence type="ECO:0000256" key="2">
    <source>
        <dbReference type="SAM" id="SignalP"/>
    </source>
</evidence>
<keyword evidence="2" id="KW-0732">Signal</keyword>
<proteinExistence type="predicted"/>
<gene>
    <name evidence="5" type="ORF">SAMN02746009_00144</name>
</gene>
<feature type="chain" id="PRO_5012770934" evidence="2">
    <location>
        <begin position="45"/>
        <end position="2207"/>
    </location>
</feature>
<evidence type="ECO:0000259" key="4">
    <source>
        <dbReference type="Pfam" id="PF19081"/>
    </source>
</evidence>
<evidence type="ECO:0000256" key="1">
    <source>
        <dbReference type="SAM" id="MobiDB-lite"/>
    </source>
</evidence>
<dbReference type="InterPro" id="IPR044023">
    <property type="entry name" value="Ig_7"/>
</dbReference>
<dbReference type="Gene3D" id="2.60.40.10">
    <property type="entry name" value="Immunoglobulins"/>
    <property type="match status" value="1"/>
</dbReference>
<feature type="compositionally biased region" description="Pro residues" evidence="1">
    <location>
        <begin position="1"/>
        <end position="16"/>
    </location>
</feature>
<evidence type="ECO:0000313" key="5">
    <source>
        <dbReference type="EMBL" id="SHK03781.1"/>
    </source>
</evidence>
<dbReference type="Pfam" id="PF18962">
    <property type="entry name" value="Por_Secre_tail"/>
    <property type="match status" value="1"/>
</dbReference>
<dbReference type="STRING" id="1121959.SAMN02746009_00144"/>
<dbReference type="InterPro" id="IPR013783">
    <property type="entry name" value="Ig-like_fold"/>
</dbReference>
<protein>
    <submittedName>
        <fullName evidence="5">Por secretion system C-terminal sorting domain-containing protein</fullName>
    </submittedName>
</protein>
<keyword evidence="6" id="KW-1185">Reference proteome</keyword>
<evidence type="ECO:0000313" key="6">
    <source>
        <dbReference type="Proteomes" id="UP000183947"/>
    </source>
</evidence>
<dbReference type="Proteomes" id="UP000183947">
    <property type="component" value="Unassembled WGS sequence"/>
</dbReference>
<organism evidence="5 6">
    <name type="scientific">Hymenobacter psychrotolerans DSM 18569</name>
    <dbReference type="NCBI Taxonomy" id="1121959"/>
    <lineage>
        <taxon>Bacteria</taxon>
        <taxon>Pseudomonadati</taxon>
        <taxon>Bacteroidota</taxon>
        <taxon>Cytophagia</taxon>
        <taxon>Cytophagales</taxon>
        <taxon>Hymenobacteraceae</taxon>
        <taxon>Hymenobacter</taxon>
    </lineage>
</organism>
<dbReference type="InterPro" id="IPR026444">
    <property type="entry name" value="Secre_tail"/>
</dbReference>
<dbReference type="InterPro" id="IPR012334">
    <property type="entry name" value="Pectin_lyas_fold"/>
</dbReference>
<dbReference type="InterPro" id="IPR006626">
    <property type="entry name" value="PbH1"/>
</dbReference>
<dbReference type="Pfam" id="PF19081">
    <property type="entry name" value="Ig_7"/>
    <property type="match status" value="1"/>
</dbReference>
<feature type="domain" description="Ig-like" evidence="4">
    <location>
        <begin position="1640"/>
        <end position="1710"/>
    </location>
</feature>
<dbReference type="NCBIfam" id="TIGR04183">
    <property type="entry name" value="Por_Secre_tail"/>
    <property type="match status" value="1"/>
</dbReference>
<feature type="region of interest" description="Disordered" evidence="1">
    <location>
        <begin position="1"/>
        <end position="20"/>
    </location>
</feature>
<dbReference type="EMBL" id="FRAS01000001">
    <property type="protein sequence ID" value="SHK03781.1"/>
    <property type="molecule type" value="Genomic_DNA"/>
</dbReference>
<sequence length="2207" mass="220909">MHTPLPMPNPAGPPPAAARRTGRWLRRLPALAVLGLLGATAAHAQTVRTLPGDYASLAAAVADLNTAGVPAGGVTINVAAGYTESAINLTLTATGTSSAPIVFRKVGTGANPLVTAASGSTSTTLDAIIKLVGADYVTFDGIDLAESATNTTTAEQAEFGYALFRASATDGAQFNVIRNCVVTLNKANPNTIGIYGANSLATASTALAVTSAAGTNSGNKVYGNVVSNAATGIQFSGSSAAGFADADNEIGGTAGNTVGNFGSTASAWGVGGSNQVGFRIVGNTINSTLNYTSATASTPVAASTVTSTLRGIYTPSGTSANIDITSNVVTVASGGTTTALSGIENSAGSTPASNTVNITNNTVALTYTTATSATVNGINNGATPATVNMTGNSVTATLSNTGTTYLLYNNTSAAVINVLNNQISNVTRTGASGSVYCYYNVATAGTGTHTVSNTTISNVTVAGTSALYGIYSNTSSTETQVRTGNTFRNITAGTGTVYGLHTAYGSAASQFNGNIVRDISAGGTIYGMYFTNTGFAGFSAFDNTISGLSSTGTSSTVYGISASATTTNIYRNRIFNLSGTGTSALVYGLYVAGGTTSSLYNNLIGDLRAPAATGLNAVVGLFCNVGTTINASFNTIYLNASSSGATFGTSGVYLTTTPTTLNLRNNIVVNKSVAAGTGGYTAALRRVSGTAGTVPANLGASTNNNLYYAGTPSATNLLYVEGTTAATNAKQTIADYKAFAAPRESNSVTEDVAFVSTTGTDATYLHINTTVPTQVESGGVAITDITSDFDGDTRNATAPDLGADEGTFTPQDLSGPTITYTALGTTSATTNRTLDVTITDASGIATGANAPRLYYRKGTSGAYVFVNATSVSGSVYTFTFDFAAVGGVTGLDVVQYYVAAQDNAAAGNISSGPVGASGNNPPGTAFSGTPSQFFIQGSLSGVYYVGTGTSPAPARTFATLTVAASAYNNNNLSGAVTFALLDATYSAATGETFPVVFNANTDASANHTLTIRPNTGVTASVTGSASATAVLQLNGADYVTIDGSANGTDSRDLTLTSTTPGTSAVVWLTSLGEAAGATYATIKNLNIVGGNPTSSTSFGIYAAAATLSGTGTGADNDNLVIQNNVISTAYSAIYARGTATGLLNGLQVSGNQIGSLTAAGTVTFRGIDVVAAAAPQISQNRIVGMVNTTAFTTAGIELGANVANAVVSRNYISGLRSTNTGGWGAYGISISSTTNTAGNEISNNMISDIITDGDGTSNLYNPFGIRLAGGTGTKVYYNSVNLTGAFTGTGTTDISAALLVTTSSVTGLDLRNNVLANSISGGASSKSYALYATTAASFGTINHNDYYVSGNNGVLAYIASDKATLADVRTATSQDANSVSSEPMFTSATDLHVSNSIELSNAGTPVSVTIDFDGETRSATTPDLGADEFAQPLTSDLAAVALVAPATGTTCYSPAETVTVTIRSAGGAALDFATTPATVSVVVTLPSGSAQTFTTTLNTGTLAAGTTQNVTLPGTLDMTAIGTYTFAVSATMTGDVNPANDLLAPAPTRVVVAPAAGVLAAPTAIFCVSGTASLTLTGAANGSVQLQQSTDNLTFTDISGATGTTFTTPVLTQTTYYRALVSCNSNVATSNVLTVTVTNPQVTATNSPVAVCEGSTATLTATAATGTTLRFFDVATGGTPLTSTTTPTGATFTTPALTASQQFYVEGVSSSVEVAGRLAPVSTSNTSPTNYGLVFTARSPFRLISLDVYPAGVAGNLVIQVQDNAGVLMPGLTATVAVPAGNGTVAFPVALNFDIPAGTGLRLIAVSGPALVRESTLGGFPYTSPSGNVSVTNGYISGNSTSYYYFYNWQVTSECISTRTPIQVNVSATPTASLPATASTCANSAYQLAGTVGGSATTGTYTSTGTGTFSPNATTLNATYTPSAADAAAGSVTITLTTDGTVCAPATAQTVLTITTAPAATFSYANATYCAGATGTAVPVFGTGAMAGTFSASGTGLVINATTGAIDLSTSAAGTYTVTNTIAASGSCTAATATFSVTINARPAQPTVSPVYNGATTTLSSSSATGNQWYLNGVAIAGATSQTYVVNSAAQFGSYTVVVTNATTTCASLPSAPLLVNSSLKQLAGASLSVYPNPTTDGHVTVELSGYANATELNVYNAVGQLVLSTSAAGRTGVQKATLDMRQLPAGVYLLRARTEGGLDVRRITKE</sequence>
<feature type="signal peptide" evidence="2">
    <location>
        <begin position="1"/>
        <end position="44"/>
    </location>
</feature>
<dbReference type="Gene3D" id="2.160.20.10">
    <property type="entry name" value="Single-stranded right-handed beta-helix, Pectin lyase-like"/>
    <property type="match status" value="2"/>
</dbReference>